<evidence type="ECO:0000256" key="11">
    <source>
        <dbReference type="ARBA" id="ARBA00025270"/>
    </source>
</evidence>
<organism evidence="14 15">
    <name type="scientific">Atractylodes mottle virus</name>
    <dbReference type="NCBI Taxonomy" id="1702121"/>
    <lineage>
        <taxon>Viruses</taxon>
        <taxon>Riboviria</taxon>
        <taxon>Orthornavirae</taxon>
        <taxon>Kitrinoviricota</taxon>
        <taxon>Alsuviricetes</taxon>
        <taxon>Tymovirales</taxon>
        <taxon>Betaflexiviridae</taxon>
        <taxon>Quinvirinae</taxon>
        <taxon>Carlavirus</taxon>
        <taxon>Carlavirus atractylodis</taxon>
    </lineage>
</organism>
<dbReference type="Pfam" id="PF02495">
    <property type="entry name" value="TGBp3"/>
    <property type="match status" value="1"/>
</dbReference>
<accession>A0A0K2BMS8</accession>
<sequence>MRDFQVLMLVLALLVLGFVYVNINPYSPCVVVITGESVRIVSCEFTPEFVALARDLRPAGSC</sequence>
<evidence type="ECO:0000256" key="12">
    <source>
        <dbReference type="ARBA" id="ARBA00030266"/>
    </source>
</evidence>
<evidence type="ECO:0000256" key="3">
    <source>
        <dbReference type="ARBA" id="ARBA00013812"/>
    </source>
</evidence>
<evidence type="ECO:0000256" key="6">
    <source>
        <dbReference type="ARBA" id="ARBA00022870"/>
    </source>
</evidence>
<evidence type="ECO:0000256" key="7">
    <source>
        <dbReference type="ARBA" id="ARBA00022989"/>
    </source>
</evidence>
<dbReference type="RefSeq" id="YP_009508320.1">
    <property type="nucleotide sequence ID" value="NC_038966.1"/>
</dbReference>
<evidence type="ECO:0000313" key="14">
    <source>
        <dbReference type="EMBL" id="AKZ66617.1"/>
    </source>
</evidence>
<keyword evidence="10" id="KW-1038">Host endoplasmic reticulum</keyword>
<name>A0A0K2BMS8_9VIRU</name>
<evidence type="ECO:0000256" key="9">
    <source>
        <dbReference type="ARBA" id="ARBA00023136"/>
    </source>
</evidence>
<comment type="similarity">
    <text evidence="2">Belongs to the Tymovirales TGBp3 protein family.</text>
</comment>
<dbReference type="GO" id="GO:0044167">
    <property type="term" value="C:host cell endoplasmic reticulum membrane"/>
    <property type="evidence" value="ECO:0007669"/>
    <property type="project" value="UniProtKB-SubCell"/>
</dbReference>
<dbReference type="GO" id="GO:0046740">
    <property type="term" value="P:transport of virus in host, cell to cell"/>
    <property type="evidence" value="ECO:0007669"/>
    <property type="project" value="UniProtKB-KW"/>
</dbReference>
<evidence type="ECO:0000256" key="2">
    <source>
        <dbReference type="ARBA" id="ARBA00010355"/>
    </source>
</evidence>
<proteinExistence type="inferred from homology"/>
<evidence type="ECO:0000313" key="15">
    <source>
        <dbReference type="Proteomes" id="UP000240909"/>
    </source>
</evidence>
<keyword evidence="7" id="KW-1133">Transmembrane helix</keyword>
<dbReference type="EMBL" id="KR349343">
    <property type="protein sequence ID" value="AKZ66617.1"/>
    <property type="molecule type" value="Genomic_RNA"/>
</dbReference>
<evidence type="ECO:0000256" key="5">
    <source>
        <dbReference type="ARBA" id="ARBA00022692"/>
    </source>
</evidence>
<protein>
    <recommendedName>
        <fullName evidence="3">Movement protein TGBp3</fullName>
    </recommendedName>
    <alternativeName>
        <fullName evidence="12">7 kDa protein</fullName>
    </alternativeName>
    <alternativeName>
        <fullName evidence="13">Triple gene block 3 protein</fullName>
    </alternativeName>
</protein>
<dbReference type="Proteomes" id="UP000240909">
    <property type="component" value="Segment"/>
</dbReference>
<dbReference type="OrthoDB" id="29091at10239"/>
<dbReference type="GeneID" id="37619745"/>
<keyword evidence="9" id="KW-0472">Membrane</keyword>
<evidence type="ECO:0000256" key="8">
    <source>
        <dbReference type="ARBA" id="ARBA00023031"/>
    </source>
</evidence>
<reference evidence="14 15" key="1">
    <citation type="journal article" date="2015" name="Arch. Virol.">
        <title>Nucleotide sequence and genome organization of atractylodes mottle virus, a new member of the genus Carlavirus.</title>
        <authorList>
            <person name="Zhao F."/>
            <person name="Igori D."/>
            <person name="Lim S."/>
            <person name="Yoo R.H."/>
            <person name="Lee S.H."/>
            <person name="Moon J.S."/>
        </authorList>
    </citation>
    <scope>NUCLEOTIDE SEQUENCE [LARGE SCALE GENOMIC DNA]</scope>
    <source>
        <strain evidence="14">SK</strain>
    </source>
</reference>
<keyword evidence="5" id="KW-0812">Transmembrane</keyword>
<dbReference type="KEGG" id="vg:37619745"/>
<dbReference type="InterPro" id="IPR003411">
    <property type="entry name" value="TGBp3"/>
</dbReference>
<comment type="subcellular location">
    <subcellularLocation>
        <location evidence="1">Host endoplasmic reticulum membrane</location>
    </subcellularLocation>
</comment>
<evidence type="ECO:0000256" key="1">
    <source>
        <dbReference type="ARBA" id="ARBA00004625"/>
    </source>
</evidence>
<evidence type="ECO:0000256" key="10">
    <source>
        <dbReference type="ARBA" id="ARBA00023184"/>
    </source>
</evidence>
<keyword evidence="15" id="KW-1185">Reference proteome</keyword>
<evidence type="ECO:0000256" key="4">
    <source>
        <dbReference type="ARBA" id="ARBA00022448"/>
    </source>
</evidence>
<comment type="function">
    <text evidence="11">Plays a role in viral cell-to-cell propagation, by facilitating genome transport to neighboring plant cells through plasmosdesmata. May induce the formation of granular vesicles derived from the Endoplasmic reticulum, which align on actin filaments.</text>
</comment>
<keyword evidence="8" id="KW-0916">Viral movement protein</keyword>
<keyword evidence="6" id="KW-1043">Host membrane</keyword>
<evidence type="ECO:0000256" key="13">
    <source>
        <dbReference type="ARBA" id="ARBA00033148"/>
    </source>
</evidence>
<keyword evidence="4" id="KW-0813">Transport</keyword>